<name>A0A2X1Y2H7_9FIRM</name>
<evidence type="ECO:0000313" key="2">
    <source>
        <dbReference type="EMBL" id="SPY49049.1"/>
    </source>
</evidence>
<dbReference type="Proteomes" id="UP000250070">
    <property type="component" value="Unassembled WGS sequence"/>
</dbReference>
<sequence length="60" mass="7457">MFRYFLTDKYTILYFTLQILYLITMYKSFKEGYKKTAIAFMVILIIFNYIYLSIHYAVKW</sequence>
<keyword evidence="1" id="KW-0472">Membrane</keyword>
<feature type="transmembrane region" description="Helical" evidence="1">
    <location>
        <begin position="36"/>
        <end position="58"/>
    </location>
</feature>
<protein>
    <submittedName>
        <fullName evidence="2">Uncharacterized protein</fullName>
    </submittedName>
</protein>
<evidence type="ECO:0000256" key="1">
    <source>
        <dbReference type="SAM" id="Phobius"/>
    </source>
</evidence>
<organism evidence="2 3">
    <name type="scientific">Peptoniphilus harei</name>
    <dbReference type="NCBI Taxonomy" id="54005"/>
    <lineage>
        <taxon>Bacteria</taxon>
        <taxon>Bacillati</taxon>
        <taxon>Bacillota</taxon>
        <taxon>Tissierellia</taxon>
        <taxon>Tissierellales</taxon>
        <taxon>Peptoniphilaceae</taxon>
        <taxon>Peptoniphilus</taxon>
    </lineage>
</organism>
<keyword evidence="1" id="KW-0812">Transmembrane</keyword>
<feature type="transmembrane region" description="Helical" evidence="1">
    <location>
        <begin position="12"/>
        <end position="29"/>
    </location>
</feature>
<gene>
    <name evidence="2" type="ORF">NCTC13076_02147</name>
</gene>
<evidence type="ECO:0000313" key="3">
    <source>
        <dbReference type="Proteomes" id="UP000250070"/>
    </source>
</evidence>
<dbReference type="EMBL" id="UATM01000032">
    <property type="protein sequence ID" value="SPY49049.1"/>
    <property type="molecule type" value="Genomic_DNA"/>
</dbReference>
<reference evidence="2 3" key="1">
    <citation type="submission" date="2018-06" db="EMBL/GenBank/DDBJ databases">
        <authorList>
            <consortium name="Pathogen Informatics"/>
            <person name="Doyle S."/>
        </authorList>
    </citation>
    <scope>NUCLEOTIDE SEQUENCE [LARGE SCALE GENOMIC DNA]</scope>
    <source>
        <strain evidence="2 3">NCTC13076</strain>
    </source>
</reference>
<dbReference type="AlphaFoldDB" id="A0A2X1Y2H7"/>
<accession>A0A2X1Y2H7</accession>
<proteinExistence type="predicted"/>
<keyword evidence="1" id="KW-1133">Transmembrane helix</keyword>